<dbReference type="InterPro" id="IPR027268">
    <property type="entry name" value="Peptidase_M4/M1_CTD_sf"/>
</dbReference>
<evidence type="ECO:0000256" key="13">
    <source>
        <dbReference type="ARBA" id="ARBA00023288"/>
    </source>
</evidence>
<evidence type="ECO:0000256" key="15">
    <source>
        <dbReference type="PIRSR" id="PIRSR634016-3"/>
    </source>
</evidence>
<keyword evidence="7 19" id="KW-0732">Signal</keyword>
<dbReference type="PANTHER" id="PTHR11533">
    <property type="entry name" value="PROTEASE M1 ZINC METALLOPROTEASE"/>
    <property type="match status" value="1"/>
</dbReference>
<dbReference type="GO" id="GO:0005886">
    <property type="term" value="C:plasma membrane"/>
    <property type="evidence" value="ECO:0007669"/>
    <property type="project" value="UniProtKB-SubCell"/>
</dbReference>
<evidence type="ECO:0000256" key="4">
    <source>
        <dbReference type="ARBA" id="ARBA00022622"/>
    </source>
</evidence>
<dbReference type="FunFam" id="2.60.40.1910:FF:000008">
    <property type="entry name" value="Aminopeptidase"/>
    <property type="match status" value="1"/>
</dbReference>
<comment type="subcellular location">
    <subcellularLocation>
        <location evidence="1">Cell membrane</location>
        <topology evidence="1">Lipid-anchor</topology>
        <topology evidence="1">GPI-anchor</topology>
    </subcellularLocation>
</comment>
<comment type="similarity">
    <text evidence="2 17">Belongs to the peptidase M1 family.</text>
</comment>
<dbReference type="GO" id="GO:0070006">
    <property type="term" value="F:metalloaminopeptidase activity"/>
    <property type="evidence" value="ECO:0007669"/>
    <property type="project" value="TreeGrafter"/>
</dbReference>
<keyword evidence="10 17" id="KW-0482">Metalloprotease</keyword>
<keyword evidence="9 15" id="KW-0862">Zinc</keyword>
<keyword evidence="8 17" id="KW-0378">Hydrolase</keyword>
<evidence type="ECO:0000313" key="23">
    <source>
        <dbReference type="RefSeq" id="XP_017889231.1"/>
    </source>
</evidence>
<keyword evidence="3" id="KW-1003">Cell membrane</keyword>
<dbReference type="InterPro" id="IPR042097">
    <property type="entry name" value="Aminopeptidase_N-like_N_sf"/>
</dbReference>
<dbReference type="GO" id="GO:0098552">
    <property type="term" value="C:side of membrane"/>
    <property type="evidence" value="ECO:0007669"/>
    <property type="project" value="UniProtKB-KW"/>
</dbReference>
<gene>
    <name evidence="23" type="primary">LOC108630441</name>
</gene>
<comment type="cofactor">
    <cofactor evidence="15 17">
        <name>Zn(2+)</name>
        <dbReference type="ChEBI" id="CHEBI:29105"/>
    </cofactor>
    <text evidence="15 17">Binds 1 zinc ion per subunit.</text>
</comment>
<feature type="signal peptide" evidence="19">
    <location>
        <begin position="1"/>
        <end position="17"/>
    </location>
</feature>
<dbReference type="GO" id="GO:0008270">
    <property type="term" value="F:zinc ion binding"/>
    <property type="evidence" value="ECO:0007669"/>
    <property type="project" value="UniProtKB-UniRule"/>
</dbReference>
<dbReference type="Gene3D" id="2.60.40.1910">
    <property type="match status" value="1"/>
</dbReference>
<keyword evidence="13" id="KW-0449">Lipoprotein</keyword>
<evidence type="ECO:0000259" key="20">
    <source>
        <dbReference type="Pfam" id="PF01433"/>
    </source>
</evidence>
<keyword evidence="12" id="KW-0325">Glycoprotein</keyword>
<dbReference type="Pfam" id="PF01433">
    <property type="entry name" value="Peptidase_M1"/>
    <property type="match status" value="1"/>
</dbReference>
<evidence type="ECO:0000256" key="3">
    <source>
        <dbReference type="ARBA" id="ARBA00022475"/>
    </source>
</evidence>
<feature type="binding site" evidence="15">
    <location>
        <position position="334"/>
    </location>
    <ligand>
        <name>Zn(2+)</name>
        <dbReference type="ChEBI" id="CHEBI:29105"/>
        <note>catalytic</note>
    </ligand>
</feature>
<dbReference type="GO" id="GO:0005737">
    <property type="term" value="C:cytoplasm"/>
    <property type="evidence" value="ECO:0007669"/>
    <property type="project" value="TreeGrafter"/>
</dbReference>
<dbReference type="InterPro" id="IPR034016">
    <property type="entry name" value="M1_APN-typ"/>
</dbReference>
<keyword evidence="17" id="KW-0031">Aminopeptidase</keyword>
<evidence type="ECO:0000256" key="9">
    <source>
        <dbReference type="ARBA" id="ARBA00022833"/>
    </source>
</evidence>
<dbReference type="RefSeq" id="XP_017889231.1">
    <property type="nucleotide sequence ID" value="XM_018033742.1"/>
</dbReference>
<evidence type="ECO:0000256" key="11">
    <source>
        <dbReference type="ARBA" id="ARBA00023136"/>
    </source>
</evidence>
<evidence type="ECO:0000256" key="10">
    <source>
        <dbReference type="ARBA" id="ARBA00023049"/>
    </source>
</evidence>
<keyword evidence="5 17" id="KW-0645">Protease</keyword>
<dbReference type="FunFam" id="2.60.40.1730:FF:000013">
    <property type="entry name" value="Aminopeptidase"/>
    <property type="match status" value="1"/>
</dbReference>
<dbReference type="Pfam" id="PF14223">
    <property type="entry name" value="Retrotran_gag_2"/>
    <property type="match status" value="1"/>
</dbReference>
<evidence type="ECO:0000256" key="19">
    <source>
        <dbReference type="SAM" id="SignalP"/>
    </source>
</evidence>
<keyword evidence="11" id="KW-0472">Membrane</keyword>
<dbReference type="GO" id="GO:0042277">
    <property type="term" value="F:peptide binding"/>
    <property type="evidence" value="ECO:0007669"/>
    <property type="project" value="TreeGrafter"/>
</dbReference>
<dbReference type="CDD" id="cd09601">
    <property type="entry name" value="M1_APN-Q_like"/>
    <property type="match status" value="1"/>
</dbReference>
<feature type="domain" description="Peptidase M1 membrane alanine aminopeptidase" evidence="20">
    <location>
        <begin position="259"/>
        <end position="425"/>
    </location>
</feature>
<dbReference type="KEGG" id="ccal:108630441"/>
<keyword evidence="22" id="KW-1185">Reference proteome</keyword>
<dbReference type="GO" id="GO:0005615">
    <property type="term" value="C:extracellular space"/>
    <property type="evidence" value="ECO:0007669"/>
    <property type="project" value="TreeGrafter"/>
</dbReference>
<dbReference type="GO" id="GO:0006508">
    <property type="term" value="P:proteolysis"/>
    <property type="evidence" value="ECO:0007669"/>
    <property type="project" value="UniProtKB-KW"/>
</dbReference>
<evidence type="ECO:0000256" key="6">
    <source>
        <dbReference type="ARBA" id="ARBA00022723"/>
    </source>
</evidence>
<dbReference type="SUPFAM" id="SSF63737">
    <property type="entry name" value="Leukotriene A4 hydrolase N-terminal domain"/>
    <property type="match status" value="1"/>
</dbReference>
<reference evidence="23" key="1">
    <citation type="submission" date="2025-08" db="UniProtKB">
        <authorList>
            <consortium name="RefSeq"/>
        </authorList>
    </citation>
    <scope>IDENTIFICATION</scope>
    <source>
        <tissue evidence="23">Whole body</tissue>
    </source>
</reference>
<evidence type="ECO:0000256" key="2">
    <source>
        <dbReference type="ARBA" id="ARBA00010136"/>
    </source>
</evidence>
<dbReference type="PRINTS" id="PR00756">
    <property type="entry name" value="ALADIPTASE"/>
</dbReference>
<dbReference type="InterPro" id="IPR014782">
    <property type="entry name" value="Peptidase_M1_dom"/>
</dbReference>
<evidence type="ECO:0000256" key="8">
    <source>
        <dbReference type="ARBA" id="ARBA00022801"/>
    </source>
</evidence>
<keyword evidence="6 15" id="KW-0479">Metal-binding</keyword>
<evidence type="ECO:0000256" key="12">
    <source>
        <dbReference type="ARBA" id="ARBA00023180"/>
    </source>
</evidence>
<evidence type="ECO:0000256" key="14">
    <source>
        <dbReference type="PIRSR" id="PIRSR634016-1"/>
    </source>
</evidence>
<feature type="domain" description="Aminopeptidase N-like N-terminal" evidence="21">
    <location>
        <begin position="42"/>
        <end position="225"/>
    </location>
</feature>
<feature type="region of interest" description="Disordered" evidence="18">
    <location>
        <begin position="746"/>
        <end position="766"/>
    </location>
</feature>
<dbReference type="InterPro" id="IPR050344">
    <property type="entry name" value="Peptidase_M1_aminopeptidases"/>
</dbReference>
<dbReference type="GO" id="GO:0004230">
    <property type="term" value="F:glutamyl aminopeptidase activity"/>
    <property type="evidence" value="ECO:0007669"/>
    <property type="project" value="UniProtKB-EC"/>
</dbReference>
<dbReference type="SUPFAM" id="SSF55486">
    <property type="entry name" value="Metalloproteases ('zincins'), catalytic domain"/>
    <property type="match status" value="1"/>
</dbReference>
<feature type="binding site" evidence="15">
    <location>
        <position position="357"/>
    </location>
    <ligand>
        <name>Zn(2+)</name>
        <dbReference type="ChEBI" id="CHEBI:29105"/>
        <note>catalytic</note>
    </ligand>
</feature>
<accession>A0AAJ7ND13</accession>
<dbReference type="EC" id="3.4.11.-" evidence="17"/>
<dbReference type="GO" id="GO:0043171">
    <property type="term" value="P:peptide catabolic process"/>
    <property type="evidence" value="ECO:0007669"/>
    <property type="project" value="TreeGrafter"/>
</dbReference>
<dbReference type="Proteomes" id="UP000694925">
    <property type="component" value="Unplaced"/>
</dbReference>
<dbReference type="GeneID" id="108630441"/>
<dbReference type="Gene3D" id="1.10.390.10">
    <property type="entry name" value="Neutral Protease Domain 2"/>
    <property type="match status" value="1"/>
</dbReference>
<dbReference type="AlphaFoldDB" id="A0AAJ7ND13"/>
<feature type="site" description="Transition state stabilizer" evidence="16">
    <location>
        <position position="421"/>
    </location>
</feature>
<evidence type="ECO:0000259" key="21">
    <source>
        <dbReference type="Pfam" id="PF17900"/>
    </source>
</evidence>
<keyword evidence="4" id="KW-0336">GPI-anchor</keyword>
<evidence type="ECO:0000256" key="5">
    <source>
        <dbReference type="ARBA" id="ARBA00022670"/>
    </source>
</evidence>
<feature type="binding site" evidence="15">
    <location>
        <position position="338"/>
    </location>
    <ligand>
        <name>Zn(2+)</name>
        <dbReference type="ChEBI" id="CHEBI:29105"/>
        <note>catalytic</note>
    </ligand>
</feature>
<evidence type="ECO:0000256" key="16">
    <source>
        <dbReference type="PIRSR" id="PIRSR634016-4"/>
    </source>
</evidence>
<name>A0AAJ7ND13_9HYME</name>
<dbReference type="InterPro" id="IPR001930">
    <property type="entry name" value="Peptidase_M1"/>
</dbReference>
<evidence type="ECO:0000256" key="17">
    <source>
        <dbReference type="RuleBase" id="RU364040"/>
    </source>
</evidence>
<proteinExistence type="inferred from homology"/>
<protein>
    <recommendedName>
        <fullName evidence="17">Aminopeptidase</fullName>
        <ecNumber evidence="17">3.4.11.-</ecNumber>
    </recommendedName>
</protein>
<dbReference type="InterPro" id="IPR045357">
    <property type="entry name" value="Aminopeptidase_N-like_N"/>
</dbReference>
<evidence type="ECO:0000256" key="7">
    <source>
        <dbReference type="ARBA" id="ARBA00022729"/>
    </source>
</evidence>
<feature type="active site" description="Proton acceptor" evidence="14">
    <location>
        <position position="335"/>
    </location>
</feature>
<sequence length="766" mass="88860">MTRIFVMFLLVLGVCQASFMLENTDKNQVDLRYRLPSGVVIPIDYTLHLTPDMVKFTFEGEVDITLIALTTNNILTLNSKYLSIYNVKFVDLNTTKTLENEYLMDEEHEILNITIKPQFEKDHHYSLQIKYNGILNDKSKGFYRSQVIQRGQVVGYIATTYFEPTYARLAFPCWDEPAYKAKFDISLTHDKTLQAISNTDVLKKEEKDDMITTSFKETRLMSTYLVAFVVSNYEFKVDKDGNFTYRVWTRKTMIKHVDYALEMGRELLEELNLYMNISYQTYMPDKLDQIAEKDFPVGAMENWGFVIFREGTLLYDQASSTTRTKMRILVIIAHELTHQWFGDLVTPKWWKYIWLNEGFANYFQYFITHKIKPELRLDDMFLVDSMQETAMVVDGSPEVRPMNKDVITPKQIDDLFDGIAYQKGNVDSNDLFGSLQKALDESGIKWKQPVQVIMHNWVEYPGYPTLTVKRVDRGYELTQERFVIELMMKVKEYPTKWWIPITYVEESNPDFNNTTPIDWFSPDDKSHTVPSKEKTGWFVFNTQQTGLKSNIAEPRSDGSDNRCSQRDYFIEDFIFIEAHLSFSQQRSWVQIAFAVCESADVDGTRQRPNPGTVDEKPWVRENAKTMFVISSSMEAKKLDPILKSEANKMVLLQKFHEYRMSSEDRMEQHIAAVQNMTAILRDVGEQISDSAVAANLLASLSPRYGIFRTAWDSVDPARQTLGNLTSRLVAEDLRLNSENQEGKIALVVSKQDQSKKSEIQKNSSKK</sequence>
<dbReference type="Gene3D" id="2.60.40.1730">
    <property type="entry name" value="tricorn interacting facor f3 domain"/>
    <property type="match status" value="1"/>
</dbReference>
<evidence type="ECO:0000256" key="1">
    <source>
        <dbReference type="ARBA" id="ARBA00004609"/>
    </source>
</evidence>
<organism evidence="22 23">
    <name type="scientific">Ceratina calcarata</name>
    <dbReference type="NCBI Taxonomy" id="156304"/>
    <lineage>
        <taxon>Eukaryota</taxon>
        <taxon>Metazoa</taxon>
        <taxon>Ecdysozoa</taxon>
        <taxon>Arthropoda</taxon>
        <taxon>Hexapoda</taxon>
        <taxon>Insecta</taxon>
        <taxon>Pterygota</taxon>
        <taxon>Neoptera</taxon>
        <taxon>Endopterygota</taxon>
        <taxon>Hymenoptera</taxon>
        <taxon>Apocrita</taxon>
        <taxon>Aculeata</taxon>
        <taxon>Apoidea</taxon>
        <taxon>Anthophila</taxon>
        <taxon>Apidae</taxon>
        <taxon>Ceratina</taxon>
        <taxon>Zadontomerus</taxon>
    </lineage>
</organism>
<dbReference type="Pfam" id="PF17900">
    <property type="entry name" value="Peptidase_M1_N"/>
    <property type="match status" value="1"/>
</dbReference>
<dbReference type="PANTHER" id="PTHR11533:SF290">
    <property type="entry name" value="AMINOPEPTIDASE"/>
    <property type="match status" value="1"/>
</dbReference>
<evidence type="ECO:0000313" key="22">
    <source>
        <dbReference type="Proteomes" id="UP000694925"/>
    </source>
</evidence>
<feature type="chain" id="PRO_5042614063" description="Aminopeptidase" evidence="19">
    <location>
        <begin position="18"/>
        <end position="766"/>
    </location>
</feature>
<evidence type="ECO:0000256" key="18">
    <source>
        <dbReference type="SAM" id="MobiDB-lite"/>
    </source>
</evidence>